<dbReference type="InterPro" id="IPR015590">
    <property type="entry name" value="Aldehyde_DH_dom"/>
</dbReference>
<dbReference type="EMBL" id="VXRG01000122">
    <property type="protein sequence ID" value="MXY94735.1"/>
    <property type="molecule type" value="Genomic_DNA"/>
</dbReference>
<dbReference type="InterPro" id="IPR016163">
    <property type="entry name" value="Ald_DH_C"/>
</dbReference>
<feature type="domain" description="Aldehyde dehydrogenase" evidence="4">
    <location>
        <begin position="20"/>
        <end position="483"/>
    </location>
</feature>
<dbReference type="GO" id="GO:0006574">
    <property type="term" value="P:L-valine catabolic process"/>
    <property type="evidence" value="ECO:0007669"/>
    <property type="project" value="TreeGrafter"/>
</dbReference>
<dbReference type="AlphaFoldDB" id="A0A6B0YX44"/>
<dbReference type="NCBIfam" id="TIGR01722">
    <property type="entry name" value="MMSDH"/>
    <property type="match status" value="1"/>
</dbReference>
<dbReference type="SUPFAM" id="SSF53720">
    <property type="entry name" value="ALDH-like"/>
    <property type="match status" value="1"/>
</dbReference>
<evidence type="ECO:0000259" key="4">
    <source>
        <dbReference type="Pfam" id="PF00171"/>
    </source>
</evidence>
<keyword evidence="2" id="KW-0560">Oxidoreductase</keyword>
<dbReference type="PANTHER" id="PTHR43866:SF4">
    <property type="entry name" value="MALONATE-SEMIALDEHYDE DEHYDROGENASE"/>
    <property type="match status" value="1"/>
</dbReference>
<dbReference type="InterPro" id="IPR010061">
    <property type="entry name" value="MeMal-semiAld_DH"/>
</dbReference>
<dbReference type="GO" id="GO:0004491">
    <property type="term" value="F:methylmalonate-semialdehyde dehydrogenase (acylating, NAD) activity"/>
    <property type="evidence" value="ECO:0007669"/>
    <property type="project" value="UniProtKB-EC"/>
</dbReference>
<dbReference type="Gene3D" id="3.40.605.10">
    <property type="entry name" value="Aldehyde Dehydrogenase, Chain A, domain 1"/>
    <property type="match status" value="1"/>
</dbReference>
<dbReference type="FunFam" id="3.40.605.10:FF:000003">
    <property type="entry name" value="Methylmalonate-semialdehyde dehydrogenase [acylating]"/>
    <property type="match status" value="1"/>
</dbReference>
<dbReference type="CDD" id="cd07085">
    <property type="entry name" value="ALDH_F6_MMSDH"/>
    <property type="match status" value="1"/>
</dbReference>
<protein>
    <recommendedName>
        <fullName evidence="1">methylmalonate-semialdehyde dehydrogenase (CoA acylating)</fullName>
        <ecNumber evidence="1">1.2.1.27</ecNumber>
    </recommendedName>
</protein>
<name>A0A6B0YX44_9CHLR</name>
<organism evidence="5">
    <name type="scientific">Caldilineaceae bacterium SB0664_bin_27</name>
    <dbReference type="NCBI Taxonomy" id="2605260"/>
    <lineage>
        <taxon>Bacteria</taxon>
        <taxon>Bacillati</taxon>
        <taxon>Chloroflexota</taxon>
        <taxon>Caldilineae</taxon>
        <taxon>Caldilineales</taxon>
        <taxon>Caldilineaceae</taxon>
    </lineage>
</organism>
<comment type="caution">
    <text evidence="5">The sequence shown here is derived from an EMBL/GenBank/DDBJ whole genome shotgun (WGS) entry which is preliminary data.</text>
</comment>
<gene>
    <name evidence="5" type="ORF">F4Y42_14955</name>
</gene>
<evidence type="ECO:0000313" key="5">
    <source>
        <dbReference type="EMBL" id="MXY94735.1"/>
    </source>
</evidence>
<dbReference type="PROSITE" id="PS00070">
    <property type="entry name" value="ALDEHYDE_DEHYDR_CYS"/>
    <property type="match status" value="1"/>
</dbReference>
<proteinExistence type="predicted"/>
<evidence type="ECO:0000256" key="2">
    <source>
        <dbReference type="ARBA" id="ARBA00023002"/>
    </source>
</evidence>
<dbReference type="InterPro" id="IPR016161">
    <property type="entry name" value="Ald_DH/histidinol_DH"/>
</dbReference>
<sequence length="495" mass="53397">MTQKQEVLNYVNGQWERNGASDALDVHNPATGGTIATVGLSPAAEVDAAARAGLKAYVEWRETPVVDRIQPLFKLKMLLEEHLDEIGRVITEECGKTFAESVGEMRRGIENVEVACGTPSLVQGWNNEDIASGIDEHMLRQPLGVVAAITPFNFPGMIPLWFLPYAVATGNCFILKPSEKVPMTTQKLFALIEEAGFPPGVVQLVNGGADTVNAILDHPEIRAISFVGSTAVAKYIYSRATANGKRAQCQGGAKNPVVIMPDANLDMTTQMMGDSAFGCAGQRCLAVSVAVTVGEAKDPFTEGIADLAASRKVGYGLDGATEMGPVITRESQHRIEGLIEAGAQEGARVLVDGRQKSVPGYDDGYWVFPTVLDAVDPTSQIARTEIFGPVLSLMHAETIEDAIALINDRSVSAYGNMACLFTSSGAVARQFRHEVDAGNIGINIGVAAPMAFFPFSGWNESFFGDLHAQSRHGIEFYTQTKVVVERWPQEWSRKF</sequence>
<dbReference type="GO" id="GO:0006210">
    <property type="term" value="P:thymine catabolic process"/>
    <property type="evidence" value="ECO:0007669"/>
    <property type="project" value="TreeGrafter"/>
</dbReference>
<dbReference type="FunFam" id="3.40.309.10:FF:000002">
    <property type="entry name" value="Methylmalonate-semialdehyde dehydrogenase (Acylating)"/>
    <property type="match status" value="1"/>
</dbReference>
<reference evidence="5" key="1">
    <citation type="submission" date="2019-09" db="EMBL/GenBank/DDBJ databases">
        <title>Characterisation of the sponge microbiome using genome-centric metagenomics.</title>
        <authorList>
            <person name="Engelberts J.P."/>
            <person name="Robbins S.J."/>
            <person name="De Goeij J.M."/>
            <person name="Aranda M."/>
            <person name="Bell S.C."/>
            <person name="Webster N.S."/>
        </authorList>
    </citation>
    <scope>NUCLEOTIDE SEQUENCE</scope>
    <source>
        <strain evidence="5">SB0664_bin_27</strain>
    </source>
</reference>
<dbReference type="PANTHER" id="PTHR43866">
    <property type="entry name" value="MALONATE-SEMIALDEHYDE DEHYDROGENASE"/>
    <property type="match status" value="1"/>
</dbReference>
<dbReference type="InterPro" id="IPR016162">
    <property type="entry name" value="Ald_DH_N"/>
</dbReference>
<evidence type="ECO:0000256" key="3">
    <source>
        <dbReference type="ARBA" id="ARBA00023027"/>
    </source>
</evidence>
<evidence type="ECO:0000256" key="1">
    <source>
        <dbReference type="ARBA" id="ARBA00013048"/>
    </source>
</evidence>
<dbReference type="Gene3D" id="3.40.309.10">
    <property type="entry name" value="Aldehyde Dehydrogenase, Chain A, domain 2"/>
    <property type="match status" value="1"/>
</dbReference>
<accession>A0A6B0YX44</accession>
<dbReference type="InterPro" id="IPR016160">
    <property type="entry name" value="Ald_DH_CS_CYS"/>
</dbReference>
<dbReference type="EC" id="1.2.1.27" evidence="1"/>
<dbReference type="Pfam" id="PF00171">
    <property type="entry name" value="Aldedh"/>
    <property type="match status" value="1"/>
</dbReference>
<keyword evidence="3" id="KW-0520">NAD</keyword>